<evidence type="ECO:0000256" key="1">
    <source>
        <dbReference type="SAM" id="MobiDB-lite"/>
    </source>
</evidence>
<feature type="region of interest" description="Disordered" evidence="1">
    <location>
        <begin position="467"/>
        <end position="515"/>
    </location>
</feature>
<gene>
    <name evidence="4" type="ORF">DF196_01805</name>
</gene>
<proteinExistence type="predicted"/>
<accession>A0A2U2NBY7</accession>
<dbReference type="AlphaFoldDB" id="A0A2U2NBY7"/>
<keyword evidence="2" id="KW-0812">Transmembrane</keyword>
<keyword evidence="5" id="KW-1185">Reference proteome</keyword>
<evidence type="ECO:0000313" key="5">
    <source>
        <dbReference type="Proteomes" id="UP000245876"/>
    </source>
</evidence>
<keyword evidence="2" id="KW-0472">Membrane</keyword>
<protein>
    <submittedName>
        <fullName evidence="4">Uncharacterized protein</fullName>
    </submittedName>
</protein>
<feature type="transmembrane region" description="Helical" evidence="2">
    <location>
        <begin position="640"/>
        <end position="662"/>
    </location>
</feature>
<dbReference type="RefSeq" id="WP_109056230.1">
    <property type="nucleotide sequence ID" value="NZ_QFFM01000003.1"/>
</dbReference>
<reference evidence="4 5" key="1">
    <citation type="journal article" date="2018" name="Int. J. Syst. Evol. Microbiol.">
        <title>Bifidobacterium callitrichidarum sp. nov. from the faeces of the emperor tamarin (Saguinus imperator).</title>
        <authorList>
            <person name="Modesto M."/>
            <person name="Michelini S."/>
            <person name="Sansosti M.C."/>
            <person name="De Filippo C."/>
            <person name="Cavalieri D."/>
            <person name="Qvirist L."/>
            <person name="Andlid T."/>
            <person name="Spiezio C."/>
            <person name="Sandri C."/>
            <person name="Pascarelli S."/>
            <person name="Sgorbati B."/>
            <person name="Mattarelli P."/>
        </authorList>
    </citation>
    <scope>NUCLEOTIDE SEQUENCE [LARGE SCALE GENOMIC DNA]</scope>
    <source>
        <strain evidence="4 5">TRI 5</strain>
    </source>
</reference>
<feature type="signal peptide" evidence="3">
    <location>
        <begin position="1"/>
        <end position="29"/>
    </location>
</feature>
<sequence length="670" mass="70283">MSFSLTPTQQRKRVLGAILATVLTTGAFAAPITAAYADTPDSPTSVSTEAQSRSAASSGTITVAWKDLTGTTGYIATDDASKLPKADGYAVKDVKGIAFGKYTVTYTATESQPGNATFTYIPSVSADKDGKVSFDGTTTKNIALDSGKTSDVLDLSKGGMLVFPKSDVENGTFTINPVFDETTKPDTPATGNTVEVKDTLSKSFKELGIAAGDYTVTWSGDNKATFNIFKIVSSKEKSAPAVLPPDYVGTLAADGSLSWTTKDGKTVDHISVEDSDVLTITGNGTATFNTYKASTSTPDPEAKSFTFNADADTPFYGTLDSQKLTEGNYKVSVTPNAKDGSILAKIGEPDADGKVTNPLFTIEYAGGSAGKNFTVHSVADNVDSANQVLLLKPTYGIELTGGSVTFTQASEGPKWTTEIGTEETKPIRTYDIDLSKIADANGDRMPILGLVPLNGGEKLPSVVVPKADDQAKADSKDEAKTPAPASESSDTVTPTDKTDEDKTESTEKPADTTKSAYTFADQFQALQPGTYRITFTASDGEAAAPALNGVWYNQTETKDGVFNKTPDAKSTTVTVRDGRFDAVGEKPAPTEQTLEVTKGGVLYLNAGENAGTVHLALIKAAETPKDGDQQQDNKLAHTGVGILASILGITSMTGAGAGFELLRRKKSHAE</sequence>
<feature type="compositionally biased region" description="Basic and acidic residues" evidence="1">
    <location>
        <begin position="496"/>
        <end position="511"/>
    </location>
</feature>
<dbReference type="EMBL" id="QFFM01000003">
    <property type="protein sequence ID" value="PWG66661.1"/>
    <property type="molecule type" value="Genomic_DNA"/>
</dbReference>
<evidence type="ECO:0000313" key="4">
    <source>
        <dbReference type="EMBL" id="PWG66661.1"/>
    </source>
</evidence>
<dbReference type="Proteomes" id="UP000245876">
    <property type="component" value="Unassembled WGS sequence"/>
</dbReference>
<evidence type="ECO:0000256" key="2">
    <source>
        <dbReference type="SAM" id="Phobius"/>
    </source>
</evidence>
<feature type="chain" id="PRO_5039605725" evidence="3">
    <location>
        <begin position="30"/>
        <end position="670"/>
    </location>
</feature>
<feature type="compositionally biased region" description="Basic and acidic residues" evidence="1">
    <location>
        <begin position="467"/>
        <end position="480"/>
    </location>
</feature>
<evidence type="ECO:0000256" key="3">
    <source>
        <dbReference type="SAM" id="SignalP"/>
    </source>
</evidence>
<organism evidence="4 5">
    <name type="scientific">Bifidobacterium callitrichidarum</name>
    <dbReference type="NCBI Taxonomy" id="2052941"/>
    <lineage>
        <taxon>Bacteria</taxon>
        <taxon>Bacillati</taxon>
        <taxon>Actinomycetota</taxon>
        <taxon>Actinomycetes</taxon>
        <taxon>Bifidobacteriales</taxon>
        <taxon>Bifidobacteriaceae</taxon>
        <taxon>Bifidobacterium</taxon>
    </lineage>
</organism>
<keyword evidence="2" id="KW-1133">Transmembrane helix</keyword>
<comment type="caution">
    <text evidence="4">The sequence shown here is derived from an EMBL/GenBank/DDBJ whole genome shotgun (WGS) entry which is preliminary data.</text>
</comment>
<keyword evidence="3" id="KW-0732">Signal</keyword>
<name>A0A2U2NBY7_9BIFI</name>